<evidence type="ECO:0000256" key="1">
    <source>
        <dbReference type="SAM" id="Phobius"/>
    </source>
</evidence>
<reference evidence="2 3" key="1">
    <citation type="submission" date="2020-04" db="EMBL/GenBank/DDBJ databases">
        <authorList>
            <person name="De Canck E."/>
        </authorList>
    </citation>
    <scope>NUCLEOTIDE SEQUENCE [LARGE SCALE GENOMIC DNA]</scope>
    <source>
        <strain evidence="2 3">LMG 26845</strain>
    </source>
</reference>
<keyword evidence="3" id="KW-1185">Reference proteome</keyword>
<dbReference type="EMBL" id="CADIJR010000049">
    <property type="protein sequence ID" value="CAB3681103.1"/>
    <property type="molecule type" value="Genomic_DNA"/>
</dbReference>
<keyword evidence="1" id="KW-0812">Transmembrane</keyword>
<organism evidence="2 3">
    <name type="scientific">Achromobacter insuavis</name>
    <dbReference type="NCBI Taxonomy" id="1287735"/>
    <lineage>
        <taxon>Bacteria</taxon>
        <taxon>Pseudomonadati</taxon>
        <taxon>Pseudomonadota</taxon>
        <taxon>Betaproteobacteria</taxon>
        <taxon>Burkholderiales</taxon>
        <taxon>Alcaligenaceae</taxon>
        <taxon>Achromobacter</taxon>
    </lineage>
</organism>
<dbReference type="GeneID" id="92900153"/>
<dbReference type="AlphaFoldDB" id="A0A6J5H5C1"/>
<proteinExistence type="predicted"/>
<evidence type="ECO:0000313" key="2">
    <source>
        <dbReference type="EMBL" id="CAB3681103.1"/>
    </source>
</evidence>
<gene>
    <name evidence="2" type="ORF">LMG26845_04273</name>
</gene>
<name>A0A6J5H5C1_9BURK</name>
<dbReference type="RefSeq" id="WP_035359985.1">
    <property type="nucleotide sequence ID" value="NZ_CADIJR010000049.1"/>
</dbReference>
<protein>
    <recommendedName>
        <fullName evidence="4">Transmembrane protein</fullName>
    </recommendedName>
</protein>
<evidence type="ECO:0000313" key="3">
    <source>
        <dbReference type="Proteomes" id="UP000507979"/>
    </source>
</evidence>
<dbReference type="Proteomes" id="UP000507979">
    <property type="component" value="Unassembled WGS sequence"/>
</dbReference>
<sequence length="121" mass="13209">MSDTQTPAPGTALDLRTLTHVAYGLFALGFLTSGFLGIATLAAVVLMYLKRSDVAGTVYAAHFDWLLRTFWWALLWLAISCLALIIYIGWIGVVATVVWGLYRLIKGWLALLDGVAPTSYA</sequence>
<feature type="transmembrane region" description="Helical" evidence="1">
    <location>
        <begin position="21"/>
        <end position="49"/>
    </location>
</feature>
<keyword evidence="1" id="KW-0472">Membrane</keyword>
<feature type="transmembrane region" description="Helical" evidence="1">
    <location>
        <begin position="69"/>
        <end position="102"/>
    </location>
</feature>
<keyword evidence="1" id="KW-1133">Transmembrane helix</keyword>
<accession>A0A6J5H5C1</accession>
<evidence type="ECO:0008006" key="4">
    <source>
        <dbReference type="Google" id="ProtNLM"/>
    </source>
</evidence>